<dbReference type="InterPro" id="IPR037175">
    <property type="entry name" value="KFase_sf"/>
</dbReference>
<organism evidence="2 3">
    <name type="scientific">Lithohypha guttulata</name>
    <dbReference type="NCBI Taxonomy" id="1690604"/>
    <lineage>
        <taxon>Eukaryota</taxon>
        <taxon>Fungi</taxon>
        <taxon>Dikarya</taxon>
        <taxon>Ascomycota</taxon>
        <taxon>Pezizomycotina</taxon>
        <taxon>Eurotiomycetes</taxon>
        <taxon>Chaetothyriomycetidae</taxon>
        <taxon>Chaetothyriales</taxon>
        <taxon>Trichomeriaceae</taxon>
        <taxon>Lithohypha</taxon>
    </lineage>
</organism>
<comment type="similarity">
    <text evidence="1">Belongs to the Cyclase 1 superfamily.</text>
</comment>
<sequence>MHTTDLPTYQNLPTEDQSGYKCSWGLFDKDGVKDEVGTVNLLTPEVVAEAAKEVKLGKSVSLNWGLEKMHKPFGARLALNHKFIDWRQKEGFDFYCYDDEVNVNTQSGSQWDGLRHWGHSKTGLYYNGVHHDKLLQSGHLGIEQWSKRGGIVGRGVLLDYCHWAEKAKIEFNPMSGHKITIADLEAIAKDEAVTLQPGDILVVRTGFLKWYEEHSEELREKYITNGKAWIGVEGSERTLEWLWNNHFAAVVGDNIGFEVWPPTAGYSLHDHLLSLWGMPIGELWDLEGLSEQCGKQNRWSFFLTSAPLNVTGGYLKAALVDANATPY</sequence>
<name>A0ABR0KG99_9EURO</name>
<evidence type="ECO:0008006" key="4">
    <source>
        <dbReference type="Google" id="ProtNLM"/>
    </source>
</evidence>
<dbReference type="Gene3D" id="3.50.30.50">
    <property type="entry name" value="Putative cyclase"/>
    <property type="match status" value="1"/>
</dbReference>
<reference evidence="2 3" key="1">
    <citation type="submission" date="2023-08" db="EMBL/GenBank/DDBJ databases">
        <title>Black Yeasts Isolated from many extreme environments.</title>
        <authorList>
            <person name="Coleine C."/>
            <person name="Stajich J.E."/>
            <person name="Selbmann L."/>
        </authorList>
    </citation>
    <scope>NUCLEOTIDE SEQUENCE [LARGE SCALE GENOMIC DNA]</scope>
    <source>
        <strain evidence="2 3">CCFEE 5885</strain>
    </source>
</reference>
<protein>
    <recommendedName>
        <fullName evidence="4">Cyclase</fullName>
    </recommendedName>
</protein>
<evidence type="ECO:0000313" key="3">
    <source>
        <dbReference type="Proteomes" id="UP001345013"/>
    </source>
</evidence>
<dbReference type="InterPro" id="IPR007325">
    <property type="entry name" value="KFase/CYL"/>
</dbReference>
<keyword evidence="3" id="KW-1185">Reference proteome</keyword>
<dbReference type="PANTHER" id="PTHR34861">
    <property type="match status" value="1"/>
</dbReference>
<comment type="caution">
    <text evidence="2">The sequence shown here is derived from an EMBL/GenBank/DDBJ whole genome shotgun (WGS) entry which is preliminary data.</text>
</comment>
<dbReference type="PANTHER" id="PTHR34861:SF10">
    <property type="entry name" value="CYCLASE"/>
    <property type="match status" value="1"/>
</dbReference>
<proteinExistence type="inferred from homology"/>
<evidence type="ECO:0000313" key="2">
    <source>
        <dbReference type="EMBL" id="KAK5095700.1"/>
    </source>
</evidence>
<accession>A0ABR0KG99</accession>
<gene>
    <name evidence="2" type="ORF">LTR24_002917</name>
</gene>
<dbReference type="SUPFAM" id="SSF102198">
    <property type="entry name" value="Putative cyclase"/>
    <property type="match status" value="1"/>
</dbReference>
<dbReference type="EMBL" id="JAVRRG010000026">
    <property type="protein sequence ID" value="KAK5095700.1"/>
    <property type="molecule type" value="Genomic_DNA"/>
</dbReference>
<dbReference type="Pfam" id="PF04199">
    <property type="entry name" value="Cyclase"/>
    <property type="match status" value="1"/>
</dbReference>
<dbReference type="Proteomes" id="UP001345013">
    <property type="component" value="Unassembled WGS sequence"/>
</dbReference>
<evidence type="ECO:0000256" key="1">
    <source>
        <dbReference type="ARBA" id="ARBA00007865"/>
    </source>
</evidence>